<evidence type="ECO:0000256" key="7">
    <source>
        <dbReference type="ARBA" id="ARBA00022801"/>
    </source>
</evidence>
<comment type="function">
    <text evidence="13">Xylan 1,4-beta-xylosidase involved in the hydrolysis of xylan, a major structural heterogeneous polysaccharide found in plant biomass representing the second most abundant polysaccharide in the biosphere, after cellulose.</text>
</comment>
<dbReference type="InterPro" id="IPR044993">
    <property type="entry name" value="BXL"/>
</dbReference>
<evidence type="ECO:0000256" key="1">
    <source>
        <dbReference type="ARBA" id="ARBA00004613"/>
    </source>
</evidence>
<dbReference type="UniPathway" id="UPA00114"/>
<keyword evidence="8" id="KW-0325">Glycoprotein</keyword>
<evidence type="ECO:0000256" key="14">
    <source>
        <dbReference type="ARBA" id="ARBA00026107"/>
    </source>
</evidence>
<dbReference type="Gene3D" id="3.40.50.1700">
    <property type="entry name" value="Glycoside hydrolase family 3 C-terminal domain"/>
    <property type="match status" value="1"/>
</dbReference>
<keyword evidence="6 19" id="KW-0732">Signal</keyword>
<comment type="pathway">
    <text evidence="2">Glycan degradation; xylan degradation.</text>
</comment>
<dbReference type="SMART" id="SM01217">
    <property type="entry name" value="Fn3_like"/>
    <property type="match status" value="1"/>
</dbReference>
<keyword evidence="9" id="KW-0119">Carbohydrate metabolism</keyword>
<dbReference type="PANTHER" id="PTHR42721">
    <property type="entry name" value="SUGAR HYDROLASE-RELATED"/>
    <property type="match status" value="1"/>
</dbReference>
<dbReference type="PANTHER" id="PTHR42721:SF13">
    <property type="entry name" value="EXO-1,4-BETA-XYLOSIDASE XLND"/>
    <property type="match status" value="1"/>
</dbReference>
<dbReference type="STRING" id="1441469.A0A225A6G9"/>
<comment type="similarity">
    <text evidence="3">Belongs to the glycosyl hydrolase 3 family.</text>
</comment>
<dbReference type="Pfam" id="PF14310">
    <property type="entry name" value="Fn3-like"/>
    <property type="match status" value="1"/>
</dbReference>
<evidence type="ECO:0000256" key="6">
    <source>
        <dbReference type="ARBA" id="ARBA00022729"/>
    </source>
</evidence>
<dbReference type="SUPFAM" id="SSF52279">
    <property type="entry name" value="Beta-D-glucan exohydrolase, C-terminal domain"/>
    <property type="match status" value="1"/>
</dbReference>
<dbReference type="FunFam" id="3.40.50.1700:FF:000007">
    <property type="entry name" value="Exo-1,4-beta-xylosidase xlnD"/>
    <property type="match status" value="1"/>
</dbReference>
<comment type="catalytic activity">
    <reaction evidence="12">
        <text>Hydrolysis of (1-&gt;4)-beta-D-xylans, to remove successive D-xylose residues from the non-reducing termini.</text>
        <dbReference type="EC" id="3.2.1.37"/>
    </reaction>
</comment>
<dbReference type="InterPro" id="IPR013783">
    <property type="entry name" value="Ig-like_fold"/>
</dbReference>
<reference evidence="21 22" key="1">
    <citation type="submission" date="2015-06" db="EMBL/GenBank/DDBJ databases">
        <title>Talaromyces atroroseus IBT 11181 draft genome.</title>
        <authorList>
            <person name="Rasmussen K.B."/>
            <person name="Rasmussen S."/>
            <person name="Petersen B."/>
            <person name="Sicheritz-Ponten T."/>
            <person name="Mortensen U.H."/>
            <person name="Thrane U."/>
        </authorList>
    </citation>
    <scope>NUCLEOTIDE SEQUENCE [LARGE SCALE GENOMIC DNA]</scope>
    <source>
        <strain evidence="21 22">IBT 11181</strain>
    </source>
</reference>
<dbReference type="InterPro" id="IPR036881">
    <property type="entry name" value="Glyco_hydro_3_C_sf"/>
</dbReference>
<gene>
    <name evidence="21" type="ORF">UA08_08770</name>
</gene>
<dbReference type="Proteomes" id="UP000214365">
    <property type="component" value="Unassembled WGS sequence"/>
</dbReference>
<dbReference type="InterPro" id="IPR036962">
    <property type="entry name" value="Glyco_hydro_3_N_sf"/>
</dbReference>
<dbReference type="Pfam" id="PF01915">
    <property type="entry name" value="Glyco_hydro_3_C"/>
    <property type="match status" value="1"/>
</dbReference>
<name>A0A225A6G9_TALAT</name>
<keyword evidence="7" id="KW-0378">Hydrolase</keyword>
<evidence type="ECO:0000256" key="12">
    <source>
        <dbReference type="ARBA" id="ARBA00024574"/>
    </source>
</evidence>
<dbReference type="InterPro" id="IPR002772">
    <property type="entry name" value="Glyco_hydro_3_C"/>
</dbReference>
<evidence type="ECO:0000256" key="8">
    <source>
        <dbReference type="ARBA" id="ARBA00023180"/>
    </source>
</evidence>
<dbReference type="SUPFAM" id="SSF51445">
    <property type="entry name" value="(Trans)glycosidases"/>
    <property type="match status" value="1"/>
</dbReference>
<evidence type="ECO:0000256" key="9">
    <source>
        <dbReference type="ARBA" id="ARBA00023277"/>
    </source>
</evidence>
<dbReference type="OrthoDB" id="47059at2759"/>
<dbReference type="GeneID" id="31008526"/>
<keyword evidence="10" id="KW-0326">Glycosidase</keyword>
<evidence type="ECO:0000256" key="5">
    <source>
        <dbReference type="ARBA" id="ARBA00022651"/>
    </source>
</evidence>
<evidence type="ECO:0000256" key="2">
    <source>
        <dbReference type="ARBA" id="ARBA00004851"/>
    </source>
</evidence>
<evidence type="ECO:0000256" key="15">
    <source>
        <dbReference type="ARBA" id="ARBA00041508"/>
    </source>
</evidence>
<protein>
    <recommendedName>
        <fullName evidence="14">xylan 1,4-beta-xylosidase</fullName>
        <ecNumber evidence="14">3.2.1.37</ecNumber>
    </recommendedName>
    <alternativeName>
        <fullName evidence="17">1,4-beta-D-xylan xylohydrolase xlnD</fullName>
    </alternativeName>
    <alternativeName>
        <fullName evidence="18">Beta-xylosidase A</fullName>
    </alternativeName>
    <alternativeName>
        <fullName evidence="16">Beta-xylosidase xlnD</fullName>
    </alternativeName>
    <alternativeName>
        <fullName evidence="15">Xylobiase xlnD</fullName>
    </alternativeName>
</protein>
<keyword evidence="11" id="KW-0624">Polysaccharide degradation</keyword>
<dbReference type="InterPro" id="IPR017853">
    <property type="entry name" value="GH"/>
</dbReference>
<feature type="domain" description="Fibronectin type III-like" evidence="20">
    <location>
        <begin position="698"/>
        <end position="769"/>
    </location>
</feature>
<feature type="chain" id="PRO_5012397971" description="xylan 1,4-beta-xylosidase" evidence="19">
    <location>
        <begin position="22"/>
        <end position="797"/>
    </location>
</feature>
<evidence type="ECO:0000256" key="3">
    <source>
        <dbReference type="ARBA" id="ARBA00005336"/>
    </source>
</evidence>
<evidence type="ECO:0000256" key="18">
    <source>
        <dbReference type="ARBA" id="ARBA00042744"/>
    </source>
</evidence>
<dbReference type="Gene3D" id="2.60.40.10">
    <property type="entry name" value="Immunoglobulins"/>
    <property type="match status" value="1"/>
</dbReference>
<keyword evidence="4" id="KW-0964">Secreted</keyword>
<evidence type="ECO:0000256" key="17">
    <source>
        <dbReference type="ARBA" id="ARBA00041684"/>
    </source>
</evidence>
<sequence>MVNAAQCITVLGAMLPSLALAQDNQTYVNYSSQAQPDLFPETLATFNLSFPDCDNGPLKNKLVCSSSADYVERAEALVSLFTLEELINNTQNSGPGVPRLGLPPYQVWSEALHGLDRANVATSGDKWTWATSFPMPILSTAALNRTLINQIASIIATQARAFSNVGRYGLDGYAPNINGFRTPLWGRGQETPGEDAGFLSASYAYEYITGLQGGVDPDHLKIAATAKHFAGYDLESWGGNSRLGFDAIITQQDLSEYYTPQFLAASRYAKARSVMCSYNSVNGVPSCSNSFFLQTLLRDSWDFTEYGYVSSDCDAVYNVFNPHGYASNESAAAADALRAGTDIDCGQTFPWYLNESFIEGSITRGEVERSLVRFYSNLVKLGYFDGNQSEYRHLEWDDVVTTDAWNISYEAAVEGIVLLKNEKNFLPLSKNTRSIALIGPWANATTQLQGNYYGTPPYLISPLQAAIDADYVVNYALGTNISDTSTAGFADALAAAKRSDVVIYLGGIDNTIEAEGLDRMNITWPGNQLELIRQLGESGKPLVVLQMGGGQVDSSSLKKNSKVDALLWGGYPGQSGGRAIFDILSGKRAPAGRLVSTQYPAEYATQFPATDMNLRPNGASNPGQTYIWYTGQPVYEFGYGLFYTKFEETVHRSLLSSSFDISDIFTAPRPAGYEHGELVPFLNFTATIKNTGHTASPYSAMLFANTSNAGAAPYPNKWLVGFDRLATIEPGQSVNLVIPVPIGAMARVDENGNKIVYPGDYQLALNVERSIVVDVRLTGDAVTIEHWPREKQEIESD</sequence>
<evidence type="ECO:0000313" key="22">
    <source>
        <dbReference type="Proteomes" id="UP000214365"/>
    </source>
</evidence>
<dbReference type="InterPro" id="IPR026891">
    <property type="entry name" value="Fn3-like"/>
</dbReference>
<comment type="subcellular location">
    <subcellularLocation>
        <location evidence="1">Secreted</location>
    </subcellularLocation>
</comment>
<evidence type="ECO:0000256" key="16">
    <source>
        <dbReference type="ARBA" id="ARBA00041545"/>
    </source>
</evidence>
<evidence type="ECO:0000256" key="10">
    <source>
        <dbReference type="ARBA" id="ARBA00023295"/>
    </source>
</evidence>
<keyword evidence="5" id="KW-0858">Xylan degradation</keyword>
<evidence type="ECO:0000259" key="20">
    <source>
        <dbReference type="SMART" id="SM01217"/>
    </source>
</evidence>
<dbReference type="GO" id="GO:0031222">
    <property type="term" value="P:arabinan catabolic process"/>
    <property type="evidence" value="ECO:0007669"/>
    <property type="project" value="TreeGrafter"/>
</dbReference>
<dbReference type="GO" id="GO:0045493">
    <property type="term" value="P:xylan catabolic process"/>
    <property type="evidence" value="ECO:0007669"/>
    <property type="project" value="UniProtKB-UniPathway"/>
</dbReference>
<dbReference type="EC" id="3.2.1.37" evidence="14"/>
<dbReference type="Pfam" id="PF00933">
    <property type="entry name" value="Glyco_hydro_3"/>
    <property type="match status" value="1"/>
</dbReference>
<feature type="signal peptide" evidence="19">
    <location>
        <begin position="1"/>
        <end position="21"/>
    </location>
</feature>
<dbReference type="GO" id="GO:0046556">
    <property type="term" value="F:alpha-L-arabinofuranosidase activity"/>
    <property type="evidence" value="ECO:0007669"/>
    <property type="project" value="TreeGrafter"/>
</dbReference>
<evidence type="ECO:0000256" key="4">
    <source>
        <dbReference type="ARBA" id="ARBA00022525"/>
    </source>
</evidence>
<dbReference type="EMBL" id="LFMY01000016">
    <property type="protein sequence ID" value="OKL55982.1"/>
    <property type="molecule type" value="Genomic_DNA"/>
</dbReference>
<dbReference type="AlphaFoldDB" id="A0A225A6G9"/>
<dbReference type="InterPro" id="IPR001764">
    <property type="entry name" value="Glyco_hydro_3_N"/>
</dbReference>
<organism evidence="21 22">
    <name type="scientific">Talaromyces atroroseus</name>
    <dbReference type="NCBI Taxonomy" id="1441469"/>
    <lineage>
        <taxon>Eukaryota</taxon>
        <taxon>Fungi</taxon>
        <taxon>Dikarya</taxon>
        <taxon>Ascomycota</taxon>
        <taxon>Pezizomycotina</taxon>
        <taxon>Eurotiomycetes</taxon>
        <taxon>Eurotiomycetidae</taxon>
        <taxon>Eurotiales</taxon>
        <taxon>Trichocomaceae</taxon>
        <taxon>Talaromyces</taxon>
        <taxon>Talaromyces sect. Trachyspermi</taxon>
    </lineage>
</organism>
<dbReference type="GO" id="GO:0005576">
    <property type="term" value="C:extracellular region"/>
    <property type="evidence" value="ECO:0007669"/>
    <property type="project" value="UniProtKB-SubCell"/>
</dbReference>
<accession>A0A225A6G9</accession>
<comment type="caution">
    <text evidence="21">The sequence shown here is derived from an EMBL/GenBank/DDBJ whole genome shotgun (WGS) entry which is preliminary data.</text>
</comment>
<dbReference type="RefSeq" id="XP_020116103.1">
    <property type="nucleotide sequence ID" value="XM_020263670.1"/>
</dbReference>
<keyword evidence="22" id="KW-1185">Reference proteome</keyword>
<proteinExistence type="inferred from homology"/>
<evidence type="ECO:0000313" key="21">
    <source>
        <dbReference type="EMBL" id="OKL55982.1"/>
    </source>
</evidence>
<dbReference type="Gene3D" id="3.20.20.300">
    <property type="entry name" value="Glycoside hydrolase, family 3, N-terminal domain"/>
    <property type="match status" value="1"/>
</dbReference>
<evidence type="ECO:0000256" key="13">
    <source>
        <dbReference type="ARBA" id="ARBA00025331"/>
    </source>
</evidence>
<dbReference type="GO" id="GO:0009044">
    <property type="term" value="F:xylan 1,4-beta-xylosidase activity"/>
    <property type="evidence" value="ECO:0007669"/>
    <property type="project" value="UniProtKB-EC"/>
</dbReference>
<evidence type="ECO:0000256" key="11">
    <source>
        <dbReference type="ARBA" id="ARBA00023326"/>
    </source>
</evidence>
<evidence type="ECO:0000256" key="19">
    <source>
        <dbReference type="SAM" id="SignalP"/>
    </source>
</evidence>